<evidence type="ECO:0000256" key="3">
    <source>
        <dbReference type="ARBA" id="ARBA00023163"/>
    </source>
</evidence>
<gene>
    <name evidence="5" type="ORF">UW78_C0018G0015</name>
</gene>
<dbReference type="SUPFAM" id="SSF46785">
    <property type="entry name" value="Winged helix' DNA-binding domain"/>
    <property type="match status" value="1"/>
</dbReference>
<protein>
    <submittedName>
        <fullName evidence="5">Transcriptional regulator, Crp/Fnr family</fullName>
    </submittedName>
</protein>
<dbReference type="Pfam" id="PF00027">
    <property type="entry name" value="cNMP_binding"/>
    <property type="match status" value="1"/>
</dbReference>
<dbReference type="AlphaFoldDB" id="A0A0G1KBV6"/>
<dbReference type="Gene3D" id="2.60.120.10">
    <property type="entry name" value="Jelly Rolls"/>
    <property type="match status" value="1"/>
</dbReference>
<dbReference type="SUPFAM" id="SSF51206">
    <property type="entry name" value="cAMP-binding domain-like"/>
    <property type="match status" value="1"/>
</dbReference>
<keyword evidence="3" id="KW-0804">Transcription</keyword>
<dbReference type="GO" id="GO:0003677">
    <property type="term" value="F:DNA binding"/>
    <property type="evidence" value="ECO:0007669"/>
    <property type="project" value="UniProtKB-KW"/>
</dbReference>
<dbReference type="PROSITE" id="PS51063">
    <property type="entry name" value="HTH_CRP_2"/>
    <property type="match status" value="1"/>
</dbReference>
<dbReference type="InterPro" id="IPR018490">
    <property type="entry name" value="cNMP-bd_dom_sf"/>
</dbReference>
<evidence type="ECO:0000259" key="4">
    <source>
        <dbReference type="PROSITE" id="PS51063"/>
    </source>
</evidence>
<proteinExistence type="predicted"/>
<evidence type="ECO:0000256" key="1">
    <source>
        <dbReference type="ARBA" id="ARBA00023015"/>
    </source>
</evidence>
<evidence type="ECO:0000313" key="6">
    <source>
        <dbReference type="Proteomes" id="UP000034595"/>
    </source>
</evidence>
<evidence type="ECO:0000313" key="5">
    <source>
        <dbReference type="EMBL" id="KKT81065.1"/>
    </source>
</evidence>
<keyword evidence="1" id="KW-0805">Transcription regulation</keyword>
<sequence>MAHKGNHTTETFFYRYPRISFKKGTMLIGADENPTGIFFIEKGFVKQYVVSPKGEVLMLTIFRPGAFIPLTWGLNKTINTSTFESLTEVVIYRAPKEDVVSFLKNNPDILFDRTQRLLLGISGLLERMQTIVLDSAYDRVVRVLIYFGKTFGPTLPFPLPHKEIAAWTGLARETVSLQIEKLVRQGKIQDSGRHLLIKKGFV</sequence>
<dbReference type="InterPro" id="IPR012318">
    <property type="entry name" value="HTH_CRP"/>
</dbReference>
<organism evidence="5 6">
    <name type="scientific">Candidatus Azambacteria bacterium GW2011_GWA1_44_9</name>
    <dbReference type="NCBI Taxonomy" id="1618610"/>
    <lineage>
        <taxon>Bacteria</taxon>
        <taxon>Candidatus Azamiibacteriota</taxon>
    </lineage>
</organism>
<dbReference type="Proteomes" id="UP000034595">
    <property type="component" value="Unassembled WGS sequence"/>
</dbReference>
<dbReference type="CDD" id="cd00038">
    <property type="entry name" value="CAP_ED"/>
    <property type="match status" value="1"/>
</dbReference>
<dbReference type="InterPro" id="IPR014710">
    <property type="entry name" value="RmlC-like_jellyroll"/>
</dbReference>
<dbReference type="Pfam" id="PF13545">
    <property type="entry name" value="HTH_Crp_2"/>
    <property type="match status" value="1"/>
</dbReference>
<dbReference type="GO" id="GO:0006355">
    <property type="term" value="P:regulation of DNA-templated transcription"/>
    <property type="evidence" value="ECO:0007669"/>
    <property type="project" value="InterPro"/>
</dbReference>
<dbReference type="InterPro" id="IPR036390">
    <property type="entry name" value="WH_DNA-bd_sf"/>
</dbReference>
<reference evidence="5 6" key="1">
    <citation type="journal article" date="2015" name="Nature">
        <title>rRNA introns, odd ribosomes, and small enigmatic genomes across a large radiation of phyla.</title>
        <authorList>
            <person name="Brown C.T."/>
            <person name="Hug L.A."/>
            <person name="Thomas B.C."/>
            <person name="Sharon I."/>
            <person name="Castelle C.J."/>
            <person name="Singh A."/>
            <person name="Wilkins M.J."/>
            <person name="Williams K.H."/>
            <person name="Banfield J.F."/>
        </authorList>
    </citation>
    <scope>NUCLEOTIDE SEQUENCE [LARGE SCALE GENOMIC DNA]</scope>
</reference>
<name>A0A0G1KBV6_9BACT</name>
<dbReference type="SMART" id="SM00419">
    <property type="entry name" value="HTH_CRP"/>
    <property type="match status" value="1"/>
</dbReference>
<evidence type="ECO:0000256" key="2">
    <source>
        <dbReference type="ARBA" id="ARBA00023125"/>
    </source>
</evidence>
<accession>A0A0G1KBV6</accession>
<comment type="caution">
    <text evidence="5">The sequence shown here is derived from an EMBL/GenBank/DDBJ whole genome shotgun (WGS) entry which is preliminary data.</text>
</comment>
<dbReference type="EMBL" id="LCJQ01000018">
    <property type="protein sequence ID" value="KKT81065.1"/>
    <property type="molecule type" value="Genomic_DNA"/>
</dbReference>
<feature type="domain" description="HTH crp-type" evidence="4">
    <location>
        <begin position="134"/>
        <end position="201"/>
    </location>
</feature>
<dbReference type="InterPro" id="IPR000595">
    <property type="entry name" value="cNMP-bd_dom"/>
</dbReference>
<keyword evidence="2" id="KW-0238">DNA-binding</keyword>